<organism evidence="2 3">
    <name type="scientific">Fasciolopsis buskii</name>
    <dbReference type="NCBI Taxonomy" id="27845"/>
    <lineage>
        <taxon>Eukaryota</taxon>
        <taxon>Metazoa</taxon>
        <taxon>Spiralia</taxon>
        <taxon>Lophotrochozoa</taxon>
        <taxon>Platyhelminthes</taxon>
        <taxon>Trematoda</taxon>
        <taxon>Digenea</taxon>
        <taxon>Plagiorchiida</taxon>
        <taxon>Echinostomata</taxon>
        <taxon>Echinostomatoidea</taxon>
        <taxon>Fasciolidae</taxon>
        <taxon>Fasciolopsis</taxon>
    </lineage>
</organism>
<dbReference type="SUPFAM" id="SSF56436">
    <property type="entry name" value="C-type lectin-like"/>
    <property type="match status" value="1"/>
</dbReference>
<comment type="caution">
    <text evidence="2">The sequence shown here is derived from an EMBL/GenBank/DDBJ whole genome shotgun (WGS) entry which is preliminary data.</text>
</comment>
<dbReference type="GO" id="GO:0005581">
    <property type="term" value="C:collagen trimer"/>
    <property type="evidence" value="ECO:0007669"/>
    <property type="project" value="UniProtKB-KW"/>
</dbReference>
<feature type="non-terminal residue" evidence="2">
    <location>
        <position position="322"/>
    </location>
</feature>
<dbReference type="InterPro" id="IPR010515">
    <property type="entry name" value="Collagenase_NC10/endostatin"/>
</dbReference>
<dbReference type="Pfam" id="PF06482">
    <property type="entry name" value="Endostatin"/>
    <property type="match status" value="1"/>
</dbReference>
<dbReference type="OrthoDB" id="5983381at2759"/>
<accession>A0A8E0VHJ4</accession>
<dbReference type="InterPro" id="IPR016187">
    <property type="entry name" value="CTDL_fold"/>
</dbReference>
<reference evidence="2" key="1">
    <citation type="submission" date="2019-05" db="EMBL/GenBank/DDBJ databases">
        <title>Annotation for the trematode Fasciolopsis buski.</title>
        <authorList>
            <person name="Choi Y.-J."/>
        </authorList>
    </citation>
    <scope>NUCLEOTIDE SEQUENCE</scope>
    <source>
        <strain evidence="2">HT</strain>
        <tissue evidence="2">Whole worm</tissue>
    </source>
</reference>
<keyword evidence="3" id="KW-1185">Reference proteome</keyword>
<keyword evidence="2" id="KW-0176">Collagen</keyword>
<evidence type="ECO:0000313" key="2">
    <source>
        <dbReference type="EMBL" id="KAA0188614.1"/>
    </source>
</evidence>
<dbReference type="InterPro" id="IPR016186">
    <property type="entry name" value="C-type_lectin-like/link_sf"/>
</dbReference>
<sequence length="322" mass="35837">DLSRLFPPPLSKLIQTVQEQLRGPRGDPGKCACNNPTSASNMRPNFRPESGEINGFGAMVFDKESDLSRISHTVPVGTMAYVKDADTFYLKTSDKTNTWRVISMMAQSDAINLPIPEPEPQKIYVPRQFPQIAGKKLYLVARNERLRGDLRQGNRLTGAHAGSIYACQRSANAVGLGRAFYPLISTDVFNMDYVVPPMYRYGVPLVNLNGEIIFKDFMSLIQGQSRPQAKILSFDGQDIMDDPAAPCLWLGRRPIYLNGDYEYAAQAKCRNWQSTYPTEQALTATLPLESNAPGLLSKENTKLVACSQFCRMLCIQIAPTNT</sequence>
<evidence type="ECO:0000259" key="1">
    <source>
        <dbReference type="Pfam" id="PF06482"/>
    </source>
</evidence>
<feature type="domain" description="Collagenase NC10/endostatin" evidence="1">
    <location>
        <begin position="137"/>
        <end position="316"/>
    </location>
</feature>
<gene>
    <name evidence="2" type="ORF">FBUS_00101</name>
</gene>
<name>A0A8E0VHJ4_9TREM</name>
<dbReference type="Proteomes" id="UP000728185">
    <property type="component" value="Unassembled WGS sequence"/>
</dbReference>
<dbReference type="EMBL" id="LUCM01008319">
    <property type="protein sequence ID" value="KAA0188614.1"/>
    <property type="molecule type" value="Genomic_DNA"/>
</dbReference>
<evidence type="ECO:0000313" key="3">
    <source>
        <dbReference type="Proteomes" id="UP000728185"/>
    </source>
</evidence>
<protein>
    <submittedName>
        <fullName evidence="2">Collagen alpha-1(XV) chain</fullName>
    </submittedName>
</protein>
<dbReference type="AlphaFoldDB" id="A0A8E0VHJ4"/>
<dbReference type="Gene3D" id="3.10.100.10">
    <property type="entry name" value="Mannose-Binding Protein A, subunit A"/>
    <property type="match status" value="1"/>
</dbReference>
<proteinExistence type="predicted"/>